<name>A0A1B8AIE5_FUSPO</name>
<feature type="transmembrane region" description="Helical" evidence="1">
    <location>
        <begin position="548"/>
        <end position="574"/>
    </location>
</feature>
<keyword evidence="4" id="KW-1185">Reference proteome</keyword>
<dbReference type="Proteomes" id="UP000091967">
    <property type="component" value="Unassembled WGS sequence"/>
</dbReference>
<keyword evidence="1" id="KW-0812">Transmembrane</keyword>
<keyword evidence="1" id="KW-0472">Membrane</keyword>
<reference evidence="3 4" key="1">
    <citation type="submission" date="2016-06" db="EMBL/GenBank/DDBJ databases">
        <title>Living apart together: crosstalk between the core and supernumerary genomes in a fungal plant pathogen.</title>
        <authorList>
            <person name="Vanheule A."/>
            <person name="Audenaert K."/>
            <person name="Warris S."/>
            <person name="Van De Geest H."/>
            <person name="Schijlen E."/>
            <person name="Hofte M."/>
            <person name="De Saeger S."/>
            <person name="Haesaert G."/>
            <person name="Waalwijk C."/>
            <person name="Van Der Lee T."/>
        </authorList>
    </citation>
    <scope>NUCLEOTIDE SEQUENCE [LARGE SCALE GENOMIC DNA]</scope>
    <source>
        <strain evidence="3 4">2516</strain>
    </source>
</reference>
<keyword evidence="1" id="KW-1133">Transmembrane helix</keyword>
<dbReference type="EMBL" id="LYXU01000004">
    <property type="protein sequence ID" value="OBS20064.1"/>
    <property type="molecule type" value="Genomic_DNA"/>
</dbReference>
<feature type="domain" description="Heterokaryon incompatibility" evidence="2">
    <location>
        <begin position="172"/>
        <end position="319"/>
    </location>
</feature>
<protein>
    <recommendedName>
        <fullName evidence="2">Heterokaryon incompatibility domain-containing protein</fullName>
    </recommendedName>
</protein>
<dbReference type="STRING" id="36050.A0A1B8AIE5"/>
<evidence type="ECO:0000313" key="4">
    <source>
        <dbReference type="Proteomes" id="UP000091967"/>
    </source>
</evidence>
<dbReference type="AlphaFoldDB" id="A0A1B8AIE5"/>
<gene>
    <name evidence="3" type="ORF">FPOA_11785</name>
</gene>
<comment type="caution">
    <text evidence="3">The sequence shown here is derived from an EMBL/GenBank/DDBJ whole genome shotgun (WGS) entry which is preliminary data.</text>
</comment>
<evidence type="ECO:0000259" key="2">
    <source>
        <dbReference type="Pfam" id="PF06985"/>
    </source>
</evidence>
<sequence>MQRPDPLCEYCSQIPLDADLLSGQYSLGTVSRLKNSPCPLCRLVISQLGNFIAYPGRRRIDLVWSFGPAGRRSILTPGARIDTWIGFSSQTQSHRDQDDSHTKCYFIHPWTGPVVDTQRILGWISSCEESHGSKCALPTNSSFSEAFRDLPLLRLIDVETNCLVEKTTLEKYVALSYVWGAVPNFRLTKANRTALLKPDSINKVSRILPNTIKDAVLLTRRLRCRFLWVDALCLIQNDAEDLELRVNVMDLIYERAWLTVVAACGHDANARLPGVQEGTRNGCSNTTEVAPGVGMGVVEGLNGLLRQSVYASRAWTLQEEVLSRRILYFVNNKVFYRCGAADHAEHFVDLLPKNSTNEIMTSVLPQALSLTDTVNDLSTILYYYTKREITNQNDTLRAMAGIMRKFSELMKCDFFQGIPTVMFDRFIIYRAHLHILRRRSIFPSYSWIGWRGQIAADLNPPDGNHVRRQNAWLKNRTWIIWYKRSPDGTINLVWDPNSNSSFDESNMEYVGYRHRRPFRDGRYVPSQLDTSQTMPTKQVSFPREVPSYFLLQFWTLSLFYKIVNIGVFTGVAYLKDSNKKKCGFVTLDGFGETTFFEPPGPFEVILLSEAHFDKISCHLSVAKWKNPYPLDADQWEFYNVMVLEWQGGIAERRGFGLLHQGAVEFSLAPGPSWKEIFLA</sequence>
<accession>A0A1B8AIE5</accession>
<evidence type="ECO:0000313" key="3">
    <source>
        <dbReference type="EMBL" id="OBS20064.1"/>
    </source>
</evidence>
<proteinExistence type="predicted"/>
<dbReference type="OMA" id="WISTCER"/>
<dbReference type="PANTHER" id="PTHR33112:SF12">
    <property type="entry name" value="HETEROKARYON INCOMPATIBILITY DOMAIN-CONTAINING PROTEIN"/>
    <property type="match status" value="1"/>
</dbReference>
<evidence type="ECO:0000256" key="1">
    <source>
        <dbReference type="SAM" id="Phobius"/>
    </source>
</evidence>
<organism evidence="3 4">
    <name type="scientific">Fusarium poae</name>
    <dbReference type="NCBI Taxonomy" id="36050"/>
    <lineage>
        <taxon>Eukaryota</taxon>
        <taxon>Fungi</taxon>
        <taxon>Dikarya</taxon>
        <taxon>Ascomycota</taxon>
        <taxon>Pezizomycotina</taxon>
        <taxon>Sordariomycetes</taxon>
        <taxon>Hypocreomycetidae</taxon>
        <taxon>Hypocreales</taxon>
        <taxon>Nectriaceae</taxon>
        <taxon>Fusarium</taxon>
    </lineage>
</organism>
<dbReference type="InterPro" id="IPR010730">
    <property type="entry name" value="HET"/>
</dbReference>
<dbReference type="Pfam" id="PF06985">
    <property type="entry name" value="HET"/>
    <property type="match status" value="1"/>
</dbReference>
<dbReference type="PANTHER" id="PTHR33112">
    <property type="entry name" value="DOMAIN PROTEIN, PUTATIVE-RELATED"/>
    <property type="match status" value="1"/>
</dbReference>